<accession>A0A1T5B0M6</accession>
<dbReference type="AlphaFoldDB" id="A0A1T5B0M6"/>
<keyword evidence="1" id="KW-0175">Coiled coil</keyword>
<keyword evidence="2" id="KW-1133">Transmembrane helix</keyword>
<protein>
    <submittedName>
        <fullName evidence="3">Uncharacterized protein</fullName>
    </submittedName>
</protein>
<gene>
    <name evidence="3" type="ORF">SAMN05660226_01234</name>
</gene>
<dbReference type="RefSeq" id="WP_079715907.1">
    <property type="nucleotide sequence ID" value="NZ_FUYS01000002.1"/>
</dbReference>
<evidence type="ECO:0000313" key="4">
    <source>
        <dbReference type="Proteomes" id="UP000190541"/>
    </source>
</evidence>
<keyword evidence="2" id="KW-0812">Transmembrane</keyword>
<sequence>MTNFKNVRGSLVTIVYLVVSAWSVFAQDQVGHAKYELIRETINFLATDKAVSQDTSFDISCETLDYDCFTDQLASKPIAGIERWYASWRAMRVTDEAGLVALRDQVFADIFERPGKSYRKQLPGYEAYVARVERLIHPAVEETPMEQIAVDTNQESLPGTDELLQTNPEQFASRNDNTKTDNNMIAYLALAIGIIALVIAALSVFKKKDQQSTADFRALHERLDALTTEMKHLEQKVTDAQIKEAVSSLTEIMEAIEKRVVDLENRHNPKP</sequence>
<keyword evidence="4" id="KW-1185">Reference proteome</keyword>
<reference evidence="3 4" key="1">
    <citation type="submission" date="2017-02" db="EMBL/GenBank/DDBJ databases">
        <authorList>
            <person name="Peterson S.W."/>
        </authorList>
    </citation>
    <scope>NUCLEOTIDE SEQUENCE [LARGE SCALE GENOMIC DNA]</scope>
    <source>
        <strain evidence="3 4">DSM 22899</strain>
    </source>
</reference>
<keyword evidence="2" id="KW-0472">Membrane</keyword>
<dbReference type="OrthoDB" id="793334at2"/>
<evidence type="ECO:0000256" key="1">
    <source>
        <dbReference type="SAM" id="Coils"/>
    </source>
</evidence>
<dbReference type="EMBL" id="FUYS01000002">
    <property type="protein sequence ID" value="SKB40776.1"/>
    <property type="molecule type" value="Genomic_DNA"/>
</dbReference>
<proteinExistence type="predicted"/>
<feature type="coiled-coil region" evidence="1">
    <location>
        <begin position="216"/>
        <end position="266"/>
    </location>
</feature>
<feature type="transmembrane region" description="Helical" evidence="2">
    <location>
        <begin position="184"/>
        <end position="205"/>
    </location>
</feature>
<evidence type="ECO:0000313" key="3">
    <source>
        <dbReference type="EMBL" id="SKB40776.1"/>
    </source>
</evidence>
<evidence type="ECO:0000256" key="2">
    <source>
        <dbReference type="SAM" id="Phobius"/>
    </source>
</evidence>
<name>A0A1T5B0M6_9SPHI</name>
<organism evidence="3 4">
    <name type="scientific">Parapedobacter luteus</name>
    <dbReference type="NCBI Taxonomy" id="623280"/>
    <lineage>
        <taxon>Bacteria</taxon>
        <taxon>Pseudomonadati</taxon>
        <taxon>Bacteroidota</taxon>
        <taxon>Sphingobacteriia</taxon>
        <taxon>Sphingobacteriales</taxon>
        <taxon>Sphingobacteriaceae</taxon>
        <taxon>Parapedobacter</taxon>
    </lineage>
</organism>
<dbReference type="Proteomes" id="UP000190541">
    <property type="component" value="Unassembled WGS sequence"/>
</dbReference>